<proteinExistence type="predicted"/>
<name>A0A929QRT3_ABIDE</name>
<organism evidence="1 2">
    <name type="scientific">Abiotrophia defectiva</name>
    <name type="common">Streptococcus defectivus</name>
    <dbReference type="NCBI Taxonomy" id="46125"/>
    <lineage>
        <taxon>Bacteria</taxon>
        <taxon>Bacillati</taxon>
        <taxon>Bacillota</taxon>
        <taxon>Bacilli</taxon>
        <taxon>Lactobacillales</taxon>
        <taxon>Aerococcaceae</taxon>
        <taxon>Abiotrophia</taxon>
    </lineage>
</organism>
<accession>A0A929QRT3</accession>
<sequence>MNLIDRIEQEVNRPPLISEPTIIRIEEHDGEVDFIIFDGKDYADSFNEELDESTVLARLKECKRYSVPSNWDTKENN</sequence>
<reference evidence="1" key="1">
    <citation type="submission" date="2020-04" db="EMBL/GenBank/DDBJ databases">
        <title>Deep metagenomics examines the oral microbiome during advanced dental caries in children, revealing novel taxa and co-occurrences with host molecules.</title>
        <authorList>
            <person name="Baker J.L."/>
            <person name="Morton J.T."/>
            <person name="Dinis M."/>
            <person name="Alvarez R."/>
            <person name="Tran N.C."/>
            <person name="Knight R."/>
            <person name="Edlund A."/>
        </authorList>
    </citation>
    <scope>NUCLEOTIDE SEQUENCE</scope>
    <source>
        <strain evidence="1">JCVI_23_bin.16</strain>
    </source>
</reference>
<evidence type="ECO:0000313" key="1">
    <source>
        <dbReference type="EMBL" id="MBF0934008.1"/>
    </source>
</evidence>
<dbReference type="Proteomes" id="UP000757900">
    <property type="component" value="Unassembled WGS sequence"/>
</dbReference>
<dbReference type="EMBL" id="JABZFV010000001">
    <property type="protein sequence ID" value="MBF0934008.1"/>
    <property type="molecule type" value="Genomic_DNA"/>
</dbReference>
<gene>
    <name evidence="1" type="ORF">HXK00_00010</name>
</gene>
<protein>
    <submittedName>
        <fullName evidence="1">Uncharacterized protein</fullName>
    </submittedName>
</protein>
<comment type="caution">
    <text evidence="1">The sequence shown here is derived from an EMBL/GenBank/DDBJ whole genome shotgun (WGS) entry which is preliminary data.</text>
</comment>
<evidence type="ECO:0000313" key="2">
    <source>
        <dbReference type="Proteomes" id="UP000757900"/>
    </source>
</evidence>
<dbReference type="AlphaFoldDB" id="A0A929QRT3"/>